<feature type="region of interest" description="Disordered" evidence="1">
    <location>
        <begin position="1"/>
        <end position="20"/>
    </location>
</feature>
<evidence type="ECO:0000256" key="1">
    <source>
        <dbReference type="SAM" id="MobiDB-lite"/>
    </source>
</evidence>
<dbReference type="SUPFAM" id="SSF55658">
    <property type="entry name" value="L9 N-domain-like"/>
    <property type="match status" value="1"/>
</dbReference>
<evidence type="ECO:0000313" key="4">
    <source>
        <dbReference type="Proteomes" id="UP000298390"/>
    </source>
</evidence>
<feature type="domain" description="Ribonuclease H1 N-terminal" evidence="2">
    <location>
        <begin position="252"/>
        <end position="291"/>
    </location>
</feature>
<sequence length="307" mass="30904">MQLPPNPPPPNDDYNDHAPEPELAELTPQELAVAVQIYRIGLSVRATNIQQAAGQGGLDDLHGLAAALPDVDGLAVDAAPPPPPTPTAVAAELPTAGNAAPPLPDVANDGGALPAGANDHAALLVAPPAAMNVAAGPPAAVDVQAPMVAVGVQVAPAPPIDVVAPVHQLAAPPVVAAAHVAPPVAAAHVALPVAAPVALPVAAAPVAPPVAPPVPAANVAQVPHAPIAVVPHAPAAQYTAYIDDFDASVDTWYVVYRGTRVGVFAHWDEASIYVIGVSGSSHKGFSQYRMAVERFRSAEARGTVRQI</sequence>
<organism evidence="3 4">
    <name type="scientific">Rhodofomes roseus</name>
    <dbReference type="NCBI Taxonomy" id="34475"/>
    <lineage>
        <taxon>Eukaryota</taxon>
        <taxon>Fungi</taxon>
        <taxon>Dikarya</taxon>
        <taxon>Basidiomycota</taxon>
        <taxon>Agaricomycotina</taxon>
        <taxon>Agaricomycetes</taxon>
        <taxon>Polyporales</taxon>
        <taxon>Rhodofomes</taxon>
    </lineage>
</organism>
<dbReference type="InterPro" id="IPR011320">
    <property type="entry name" value="RNase_H1_N"/>
</dbReference>
<protein>
    <recommendedName>
        <fullName evidence="2">Ribonuclease H1 N-terminal domain-containing protein</fullName>
    </recommendedName>
</protein>
<reference evidence="3 4" key="1">
    <citation type="submission" date="2019-01" db="EMBL/GenBank/DDBJ databases">
        <title>Genome sequencing of the rare red list fungi Fomitopsis rosea.</title>
        <authorList>
            <person name="Buettner E."/>
            <person name="Kellner H."/>
        </authorList>
    </citation>
    <scope>NUCLEOTIDE SEQUENCE [LARGE SCALE GENOMIC DNA]</scope>
    <source>
        <strain evidence="3 4">DSM 105464</strain>
    </source>
</reference>
<dbReference type="EMBL" id="SEKV01000495">
    <property type="protein sequence ID" value="TFY56544.1"/>
    <property type="molecule type" value="Genomic_DNA"/>
</dbReference>
<dbReference type="InterPro" id="IPR009027">
    <property type="entry name" value="Ribosomal_bL9/RNase_H1_N"/>
</dbReference>
<evidence type="ECO:0000259" key="2">
    <source>
        <dbReference type="Pfam" id="PF01693"/>
    </source>
</evidence>
<dbReference type="Gene3D" id="3.40.970.10">
    <property type="entry name" value="Ribonuclease H1, N-terminal domain"/>
    <property type="match status" value="1"/>
</dbReference>
<dbReference type="InterPro" id="IPR037056">
    <property type="entry name" value="RNase_H1_N_sf"/>
</dbReference>
<gene>
    <name evidence="3" type="ORF">EVJ58_g7572</name>
</gene>
<dbReference type="AlphaFoldDB" id="A0A4Y9Y264"/>
<comment type="caution">
    <text evidence="3">The sequence shown here is derived from an EMBL/GenBank/DDBJ whole genome shotgun (WGS) entry which is preliminary data.</text>
</comment>
<proteinExistence type="predicted"/>
<evidence type="ECO:0000313" key="3">
    <source>
        <dbReference type="EMBL" id="TFY56544.1"/>
    </source>
</evidence>
<dbReference type="Proteomes" id="UP000298390">
    <property type="component" value="Unassembled WGS sequence"/>
</dbReference>
<name>A0A4Y9Y264_9APHY</name>
<feature type="compositionally biased region" description="Pro residues" evidence="1">
    <location>
        <begin position="1"/>
        <end position="11"/>
    </location>
</feature>
<dbReference type="STRING" id="34475.A0A4Y9Y264"/>
<accession>A0A4Y9Y264</accession>
<dbReference type="Pfam" id="PF01693">
    <property type="entry name" value="Cauli_VI"/>
    <property type="match status" value="1"/>
</dbReference>